<feature type="transmembrane region" description="Helical" evidence="1">
    <location>
        <begin position="7"/>
        <end position="30"/>
    </location>
</feature>
<name>A0A1E7FU93_9STRA</name>
<evidence type="ECO:0000313" key="2">
    <source>
        <dbReference type="EMBL" id="OEU21731.1"/>
    </source>
</evidence>
<dbReference type="EMBL" id="KV784353">
    <property type="protein sequence ID" value="OEU21731.1"/>
    <property type="molecule type" value="Genomic_DNA"/>
</dbReference>
<accession>A0A1E7FU93</accession>
<gene>
    <name evidence="2" type="ORF">FRACYDRAFT_231875</name>
</gene>
<keyword evidence="1" id="KW-1133">Transmembrane helix</keyword>
<dbReference type="KEGG" id="fcy:FRACYDRAFT_231875"/>
<dbReference type="Proteomes" id="UP000095751">
    <property type="component" value="Unassembled WGS sequence"/>
</dbReference>
<reference evidence="2 3" key="1">
    <citation type="submission" date="2016-09" db="EMBL/GenBank/DDBJ databases">
        <title>Extensive genetic diversity and differential bi-allelic expression allows diatom success in the polar Southern Ocean.</title>
        <authorList>
            <consortium name="DOE Joint Genome Institute"/>
            <person name="Mock T."/>
            <person name="Otillar R.P."/>
            <person name="Strauss J."/>
            <person name="Dupont C."/>
            <person name="Frickenhaus S."/>
            <person name="Maumus F."/>
            <person name="Mcmullan M."/>
            <person name="Sanges R."/>
            <person name="Schmutz J."/>
            <person name="Toseland A."/>
            <person name="Valas R."/>
            <person name="Veluchamy A."/>
            <person name="Ward B.J."/>
            <person name="Allen A."/>
            <person name="Barry K."/>
            <person name="Falciatore A."/>
            <person name="Ferrante M."/>
            <person name="Fortunato A.E."/>
            <person name="Gloeckner G."/>
            <person name="Gruber A."/>
            <person name="Hipkin R."/>
            <person name="Janech M."/>
            <person name="Kroth P."/>
            <person name="Leese F."/>
            <person name="Lindquist E."/>
            <person name="Lyon B.R."/>
            <person name="Martin J."/>
            <person name="Mayer C."/>
            <person name="Parker M."/>
            <person name="Quesneville H."/>
            <person name="Raymond J."/>
            <person name="Uhlig C."/>
            <person name="Valentin K.U."/>
            <person name="Worden A.Z."/>
            <person name="Armbrust E.V."/>
            <person name="Bowler C."/>
            <person name="Green B."/>
            <person name="Moulton V."/>
            <person name="Van Oosterhout C."/>
            <person name="Grigoriev I."/>
        </authorList>
    </citation>
    <scope>NUCLEOTIDE SEQUENCE [LARGE SCALE GENOMIC DNA]</scope>
    <source>
        <strain evidence="2 3">CCMP1102</strain>
    </source>
</reference>
<keyword evidence="1" id="KW-0812">Transmembrane</keyword>
<evidence type="ECO:0000256" key="1">
    <source>
        <dbReference type="SAM" id="Phobius"/>
    </source>
</evidence>
<dbReference type="InParanoid" id="A0A1E7FU93"/>
<dbReference type="AlphaFoldDB" id="A0A1E7FU93"/>
<evidence type="ECO:0000313" key="3">
    <source>
        <dbReference type="Proteomes" id="UP000095751"/>
    </source>
</evidence>
<keyword evidence="3" id="KW-1185">Reference proteome</keyword>
<proteinExistence type="predicted"/>
<keyword evidence="1" id="KW-0472">Membrane</keyword>
<sequence length="154" mass="17080">MTGAAKVIAVIFLGKCLIILSFCSFLWATWKAKRFDNPPPIPEAVAGGIEFEVLCDLWVVLNKASSTEVNSSIGDKVVITADHATWIYGACLSLVKCLWVHWHWHATVYPGKWTTTNESGVAGWYHIYSVMTIGLNHYIGPKLKLLLFTPSVSQ</sequence>
<organism evidence="2 3">
    <name type="scientific">Fragilariopsis cylindrus CCMP1102</name>
    <dbReference type="NCBI Taxonomy" id="635003"/>
    <lineage>
        <taxon>Eukaryota</taxon>
        <taxon>Sar</taxon>
        <taxon>Stramenopiles</taxon>
        <taxon>Ochrophyta</taxon>
        <taxon>Bacillariophyta</taxon>
        <taxon>Bacillariophyceae</taxon>
        <taxon>Bacillariophycidae</taxon>
        <taxon>Bacillariales</taxon>
        <taxon>Bacillariaceae</taxon>
        <taxon>Fragilariopsis</taxon>
    </lineage>
</organism>
<protein>
    <submittedName>
        <fullName evidence="2">Uncharacterized protein</fullName>
    </submittedName>
</protein>